<gene>
    <name evidence="6" type="ORF">WAK64_05945</name>
</gene>
<proteinExistence type="inferred from homology"/>
<keyword evidence="7" id="KW-1185">Reference proteome</keyword>
<dbReference type="Pfam" id="PF03466">
    <property type="entry name" value="LysR_substrate"/>
    <property type="match status" value="1"/>
</dbReference>
<dbReference type="Gene3D" id="1.10.10.10">
    <property type="entry name" value="Winged helix-like DNA-binding domain superfamily/Winged helix DNA-binding domain"/>
    <property type="match status" value="1"/>
</dbReference>
<evidence type="ECO:0000256" key="2">
    <source>
        <dbReference type="ARBA" id="ARBA00023015"/>
    </source>
</evidence>
<evidence type="ECO:0000256" key="3">
    <source>
        <dbReference type="ARBA" id="ARBA00023125"/>
    </source>
</evidence>
<dbReference type="SUPFAM" id="SSF53850">
    <property type="entry name" value="Periplasmic binding protein-like II"/>
    <property type="match status" value="1"/>
</dbReference>
<organism evidence="6 7">
    <name type="scientific">Bacillus spongiae</name>
    <dbReference type="NCBI Taxonomy" id="2683610"/>
    <lineage>
        <taxon>Bacteria</taxon>
        <taxon>Bacillati</taxon>
        <taxon>Bacillota</taxon>
        <taxon>Bacilli</taxon>
        <taxon>Bacillales</taxon>
        <taxon>Bacillaceae</taxon>
        <taxon>Bacillus</taxon>
    </lineage>
</organism>
<dbReference type="InterPro" id="IPR000847">
    <property type="entry name" value="LysR_HTH_N"/>
</dbReference>
<dbReference type="PRINTS" id="PR00039">
    <property type="entry name" value="HTHLYSR"/>
</dbReference>
<dbReference type="CDD" id="cd05466">
    <property type="entry name" value="PBP2_LTTR_substrate"/>
    <property type="match status" value="1"/>
</dbReference>
<comment type="similarity">
    <text evidence="1">Belongs to the LysR transcriptional regulatory family.</text>
</comment>
<dbReference type="Gene3D" id="3.40.190.290">
    <property type="match status" value="1"/>
</dbReference>
<evidence type="ECO:0000259" key="5">
    <source>
        <dbReference type="PROSITE" id="PS50931"/>
    </source>
</evidence>
<dbReference type="InterPro" id="IPR036390">
    <property type="entry name" value="WH_DNA-bd_sf"/>
</dbReference>
<keyword evidence="2" id="KW-0805">Transcription regulation</keyword>
<name>A0ABU8HBR9_9BACI</name>
<evidence type="ECO:0000256" key="4">
    <source>
        <dbReference type="ARBA" id="ARBA00023163"/>
    </source>
</evidence>
<dbReference type="InterPro" id="IPR005119">
    <property type="entry name" value="LysR_subst-bd"/>
</dbReference>
<dbReference type="InterPro" id="IPR036388">
    <property type="entry name" value="WH-like_DNA-bd_sf"/>
</dbReference>
<dbReference type="PROSITE" id="PS50931">
    <property type="entry name" value="HTH_LYSR"/>
    <property type="match status" value="1"/>
</dbReference>
<dbReference type="Proteomes" id="UP001312865">
    <property type="component" value="Unassembled WGS sequence"/>
</dbReference>
<evidence type="ECO:0000313" key="7">
    <source>
        <dbReference type="Proteomes" id="UP001312865"/>
    </source>
</evidence>
<dbReference type="Pfam" id="PF00126">
    <property type="entry name" value="HTH_1"/>
    <property type="match status" value="1"/>
</dbReference>
<evidence type="ECO:0000313" key="6">
    <source>
        <dbReference type="EMBL" id="MEI5906597.1"/>
    </source>
</evidence>
<dbReference type="RefSeq" id="WP_336586035.1">
    <property type="nucleotide sequence ID" value="NZ_JBBAXC010000004.1"/>
</dbReference>
<sequence length="300" mass="34433">MIELLESFKAVVECGSLSSAARKLHTNQPNLTVRIQKLEQDFGVKLFDREGKKLMLNPIGRKMYDQTKTLLNMYDEIRGEITLYNQPHFGHIRIGGGFQILLTSLPPLLLKFSQLYPKVTYSINEIGPSNDLYRLVDQYVIDFGFVDTKHSSFENINTIQLGIHSNIKLIVSKNSIFSGLDTINIKDLEKLSFITFKKGTKLMDFIEETLEENGISLSVKMEIDHIELIIKFVEMGMGAAFLPISTGSDIFEDKHVQLLNVNGVEFKQKPIYLIYRKNRYFPPALEQFMNEVNAHFHIHI</sequence>
<protein>
    <submittedName>
        <fullName evidence="6">LysR family transcriptional regulator</fullName>
    </submittedName>
</protein>
<keyword evidence="4" id="KW-0804">Transcription</keyword>
<keyword evidence="3" id="KW-0238">DNA-binding</keyword>
<comment type="caution">
    <text evidence="6">The sequence shown here is derived from an EMBL/GenBank/DDBJ whole genome shotgun (WGS) entry which is preliminary data.</text>
</comment>
<evidence type="ECO:0000256" key="1">
    <source>
        <dbReference type="ARBA" id="ARBA00009437"/>
    </source>
</evidence>
<feature type="domain" description="HTH lysR-type" evidence="5">
    <location>
        <begin position="1"/>
        <end position="57"/>
    </location>
</feature>
<dbReference type="SUPFAM" id="SSF46785">
    <property type="entry name" value="Winged helix' DNA-binding domain"/>
    <property type="match status" value="1"/>
</dbReference>
<accession>A0ABU8HBR9</accession>
<reference evidence="6 7" key="1">
    <citation type="journal article" date="2018" name="J. Microbiol.">
        <title>Bacillus spongiae sp. nov., isolated from sponge of Jeju Island.</title>
        <authorList>
            <person name="Lee G.E."/>
            <person name="Im W.T."/>
            <person name="Park J.S."/>
        </authorList>
    </citation>
    <scope>NUCLEOTIDE SEQUENCE [LARGE SCALE GENOMIC DNA]</scope>
    <source>
        <strain evidence="6 7">135PIL107-10</strain>
    </source>
</reference>
<dbReference type="PANTHER" id="PTHR30126:SF40">
    <property type="entry name" value="HTH-TYPE TRANSCRIPTIONAL REGULATOR GLTR"/>
    <property type="match status" value="1"/>
</dbReference>
<dbReference type="PANTHER" id="PTHR30126">
    <property type="entry name" value="HTH-TYPE TRANSCRIPTIONAL REGULATOR"/>
    <property type="match status" value="1"/>
</dbReference>
<dbReference type="EMBL" id="JBBAXC010000004">
    <property type="protein sequence ID" value="MEI5906597.1"/>
    <property type="molecule type" value="Genomic_DNA"/>
</dbReference>